<dbReference type="AlphaFoldDB" id="A0AAD3XUJ5"/>
<dbReference type="Proteomes" id="UP001279734">
    <property type="component" value="Unassembled WGS sequence"/>
</dbReference>
<reference evidence="1" key="1">
    <citation type="submission" date="2023-05" db="EMBL/GenBank/DDBJ databases">
        <title>Nepenthes gracilis genome sequencing.</title>
        <authorList>
            <person name="Fukushima K."/>
        </authorList>
    </citation>
    <scope>NUCLEOTIDE SEQUENCE</scope>
    <source>
        <strain evidence="1">SING2019-196</strain>
    </source>
</reference>
<evidence type="ECO:0000313" key="1">
    <source>
        <dbReference type="EMBL" id="GMH16831.1"/>
    </source>
</evidence>
<gene>
    <name evidence="1" type="ORF">Nepgr_018672</name>
</gene>
<sequence length="132" mass="14520">MILASSAMDLILQLLSNLSLPRYQNSAIPSMHGSSLNCHYLVVIVSGSCLLPMEFSKDYLPEWTGWQEKKGLVLGLRAHAAASRKKYSPVPSHEFLRQKLKAFSFGAPISSLLVADVVRDTSMPTAIDEAEE</sequence>
<proteinExistence type="predicted"/>
<name>A0AAD3XUJ5_NEPGR</name>
<evidence type="ECO:0000313" key="2">
    <source>
        <dbReference type="Proteomes" id="UP001279734"/>
    </source>
</evidence>
<accession>A0AAD3XUJ5</accession>
<protein>
    <submittedName>
        <fullName evidence="1">Uncharacterized protein</fullName>
    </submittedName>
</protein>
<dbReference type="EMBL" id="BSYO01000017">
    <property type="protein sequence ID" value="GMH16831.1"/>
    <property type="molecule type" value="Genomic_DNA"/>
</dbReference>
<comment type="caution">
    <text evidence="1">The sequence shown here is derived from an EMBL/GenBank/DDBJ whole genome shotgun (WGS) entry which is preliminary data.</text>
</comment>
<organism evidence="1 2">
    <name type="scientific">Nepenthes gracilis</name>
    <name type="common">Slender pitcher plant</name>
    <dbReference type="NCBI Taxonomy" id="150966"/>
    <lineage>
        <taxon>Eukaryota</taxon>
        <taxon>Viridiplantae</taxon>
        <taxon>Streptophyta</taxon>
        <taxon>Embryophyta</taxon>
        <taxon>Tracheophyta</taxon>
        <taxon>Spermatophyta</taxon>
        <taxon>Magnoliopsida</taxon>
        <taxon>eudicotyledons</taxon>
        <taxon>Gunneridae</taxon>
        <taxon>Pentapetalae</taxon>
        <taxon>Caryophyllales</taxon>
        <taxon>Nepenthaceae</taxon>
        <taxon>Nepenthes</taxon>
    </lineage>
</organism>
<keyword evidence="2" id="KW-1185">Reference proteome</keyword>